<reference evidence="1" key="1">
    <citation type="journal article" date="2020" name="Stud. Mycol.">
        <title>101 Dothideomycetes genomes: a test case for predicting lifestyles and emergence of pathogens.</title>
        <authorList>
            <person name="Haridas S."/>
            <person name="Albert R."/>
            <person name="Binder M."/>
            <person name="Bloem J."/>
            <person name="Labutti K."/>
            <person name="Salamov A."/>
            <person name="Andreopoulos B."/>
            <person name="Baker S."/>
            <person name="Barry K."/>
            <person name="Bills G."/>
            <person name="Bluhm B."/>
            <person name="Cannon C."/>
            <person name="Castanera R."/>
            <person name="Culley D."/>
            <person name="Daum C."/>
            <person name="Ezra D."/>
            <person name="Gonzalez J."/>
            <person name="Henrissat B."/>
            <person name="Kuo A."/>
            <person name="Liang C."/>
            <person name="Lipzen A."/>
            <person name="Lutzoni F."/>
            <person name="Magnuson J."/>
            <person name="Mondo S."/>
            <person name="Nolan M."/>
            <person name="Ohm R."/>
            <person name="Pangilinan J."/>
            <person name="Park H.-J."/>
            <person name="Ramirez L."/>
            <person name="Alfaro M."/>
            <person name="Sun H."/>
            <person name="Tritt A."/>
            <person name="Yoshinaga Y."/>
            <person name="Zwiers L.-H."/>
            <person name="Turgeon B."/>
            <person name="Goodwin S."/>
            <person name="Spatafora J."/>
            <person name="Crous P."/>
            <person name="Grigoriev I."/>
        </authorList>
    </citation>
    <scope>NUCLEOTIDE SEQUENCE</scope>
    <source>
        <strain evidence="1">ATCC 74209</strain>
    </source>
</reference>
<comment type="caution">
    <text evidence="1">The sequence shown here is derived from an EMBL/GenBank/DDBJ whole genome shotgun (WGS) entry which is preliminary data.</text>
</comment>
<sequence length="106" mass="11768">QVFTWLHPSYPTPSDANIRNIVNARHPDIAFIGYVRPSVDVSPPIAEQQAMWWTALLLNKMTLPISPPDYHLLASKGSRIQYGDDYSAYISTLAKDFGGAPGLLQL</sequence>
<accession>A0A9P4JP23</accession>
<keyword evidence="2" id="KW-1185">Reference proteome</keyword>
<feature type="non-terminal residue" evidence="1">
    <location>
        <position position="1"/>
    </location>
</feature>
<dbReference type="AlphaFoldDB" id="A0A9P4JP23"/>
<dbReference type="OrthoDB" id="66881at2759"/>
<dbReference type="EMBL" id="ML994011">
    <property type="protein sequence ID" value="KAF2200659.1"/>
    <property type="molecule type" value="Genomic_DNA"/>
</dbReference>
<evidence type="ECO:0000313" key="2">
    <source>
        <dbReference type="Proteomes" id="UP000799536"/>
    </source>
</evidence>
<protein>
    <submittedName>
        <fullName evidence="1">Uncharacterized protein</fullName>
    </submittedName>
</protein>
<dbReference type="Proteomes" id="UP000799536">
    <property type="component" value="Unassembled WGS sequence"/>
</dbReference>
<evidence type="ECO:0000313" key="1">
    <source>
        <dbReference type="EMBL" id="KAF2200659.1"/>
    </source>
</evidence>
<name>A0A9P4JP23_9PLEO</name>
<organism evidence="1 2">
    <name type="scientific">Delitschia confertaspora ATCC 74209</name>
    <dbReference type="NCBI Taxonomy" id="1513339"/>
    <lineage>
        <taxon>Eukaryota</taxon>
        <taxon>Fungi</taxon>
        <taxon>Dikarya</taxon>
        <taxon>Ascomycota</taxon>
        <taxon>Pezizomycotina</taxon>
        <taxon>Dothideomycetes</taxon>
        <taxon>Pleosporomycetidae</taxon>
        <taxon>Pleosporales</taxon>
        <taxon>Delitschiaceae</taxon>
        <taxon>Delitschia</taxon>
    </lineage>
</organism>
<proteinExistence type="predicted"/>
<gene>
    <name evidence="1" type="ORF">GQ43DRAFT_488926</name>
</gene>